<evidence type="ECO:0000256" key="1">
    <source>
        <dbReference type="SAM" id="MobiDB-lite"/>
    </source>
</evidence>
<accession>A0A6J4RVV1</accession>
<proteinExistence type="predicted"/>
<dbReference type="AlphaFoldDB" id="A0A6J4RVV1"/>
<evidence type="ECO:0000313" key="2">
    <source>
        <dbReference type="EMBL" id="CAA9483014.1"/>
    </source>
</evidence>
<reference evidence="2" key="1">
    <citation type="submission" date="2020-02" db="EMBL/GenBank/DDBJ databases">
        <authorList>
            <person name="Meier V. D."/>
        </authorList>
    </citation>
    <scope>NUCLEOTIDE SEQUENCE</scope>
    <source>
        <strain evidence="2">AVDCRST_MAG65</strain>
    </source>
</reference>
<dbReference type="EMBL" id="CADCVL010000261">
    <property type="protein sequence ID" value="CAA9483014.1"/>
    <property type="molecule type" value="Genomic_DNA"/>
</dbReference>
<sequence>MPAAENTRNRQHAAGRRSRTEGVTPTRRGARQPHDAVADGGRGQAATESIHVTPNAIMASRGIWDLGGVVRFARWLTDGATDRPHLRF</sequence>
<organism evidence="2">
    <name type="scientific">uncultured Solirubrobacteraceae bacterium</name>
    <dbReference type="NCBI Taxonomy" id="1162706"/>
    <lineage>
        <taxon>Bacteria</taxon>
        <taxon>Bacillati</taxon>
        <taxon>Actinomycetota</taxon>
        <taxon>Thermoleophilia</taxon>
        <taxon>Solirubrobacterales</taxon>
        <taxon>Solirubrobacteraceae</taxon>
        <taxon>environmental samples</taxon>
    </lineage>
</organism>
<name>A0A6J4RVV1_9ACTN</name>
<gene>
    <name evidence="2" type="ORF">AVDCRST_MAG65-1567</name>
</gene>
<feature type="region of interest" description="Disordered" evidence="1">
    <location>
        <begin position="1"/>
        <end position="46"/>
    </location>
</feature>
<protein>
    <submittedName>
        <fullName evidence="2">Uncharacterized protein</fullName>
    </submittedName>
</protein>